<dbReference type="EMBL" id="CP026652">
    <property type="protein sequence ID" value="AVH58385.1"/>
    <property type="molecule type" value="Genomic_DNA"/>
</dbReference>
<evidence type="ECO:0000313" key="2">
    <source>
        <dbReference type="Proteomes" id="UP000238413"/>
    </source>
</evidence>
<evidence type="ECO:0000313" key="1">
    <source>
        <dbReference type="EMBL" id="AVH58385.1"/>
    </source>
</evidence>
<organism evidence="1 2">
    <name type="scientific">Streptomyces dengpaensis</name>
    <dbReference type="NCBI Taxonomy" id="2049881"/>
    <lineage>
        <taxon>Bacteria</taxon>
        <taxon>Bacillati</taxon>
        <taxon>Actinomycetota</taxon>
        <taxon>Actinomycetes</taxon>
        <taxon>Kitasatosporales</taxon>
        <taxon>Streptomycetaceae</taxon>
        <taxon>Streptomyces</taxon>
    </lineage>
</organism>
<accession>A0ABM6SUS0</accession>
<keyword evidence="2" id="KW-1185">Reference proteome</keyword>
<protein>
    <submittedName>
        <fullName evidence="1">Uncharacterized protein</fullName>
    </submittedName>
</protein>
<proteinExistence type="predicted"/>
<sequence length="115" mass="12016">MPRTTLTAQKVTGATPLVPLTFGPVDAANGNQWIYTGRRRLIVNNASASPVTVTVRTRTPLAVAGLTVPNRVITVAAGTLAFIVESAEARQSTDGMVYVDFSAATSVTAALVEDQ</sequence>
<dbReference type="Proteomes" id="UP000238413">
    <property type="component" value="Chromosome"/>
</dbReference>
<name>A0ABM6SUS0_9ACTN</name>
<reference evidence="1 2" key="1">
    <citation type="submission" date="2018-02" db="EMBL/GenBank/DDBJ databases">
        <title>Complete genome sequence of Streptomyces dengpaensis, the producer of angucyclines.</title>
        <authorList>
            <person name="Yumei L."/>
        </authorList>
    </citation>
    <scope>NUCLEOTIDE SEQUENCE [LARGE SCALE GENOMIC DNA]</scope>
    <source>
        <strain evidence="1 2">XZHG99</strain>
    </source>
</reference>
<gene>
    <name evidence="1" type="ORF">C4B68_24390</name>
</gene>
<dbReference type="RefSeq" id="WP_099504303.1">
    <property type="nucleotide sequence ID" value="NZ_CP026652.1"/>
</dbReference>